<dbReference type="AlphaFoldDB" id="A0A4R3M7C3"/>
<evidence type="ECO:0000256" key="1">
    <source>
        <dbReference type="ARBA" id="ARBA00005254"/>
    </source>
</evidence>
<dbReference type="InterPro" id="IPR029045">
    <property type="entry name" value="ClpP/crotonase-like_dom_sf"/>
</dbReference>
<gene>
    <name evidence="4" type="ORF">EDC26_104142</name>
</gene>
<dbReference type="SUPFAM" id="SSF52096">
    <property type="entry name" value="ClpP/crotonase"/>
    <property type="match status" value="1"/>
</dbReference>
<dbReference type="InterPro" id="IPR018376">
    <property type="entry name" value="Enoyl-CoA_hyd/isom_CS"/>
</dbReference>
<dbReference type="Proteomes" id="UP000295525">
    <property type="component" value="Unassembled WGS sequence"/>
</dbReference>
<dbReference type="GO" id="GO:0016836">
    <property type="term" value="F:hydro-lyase activity"/>
    <property type="evidence" value="ECO:0007669"/>
    <property type="project" value="UniProtKB-ARBA"/>
</dbReference>
<name>A0A4R3M7C3_9BURK</name>
<dbReference type="CDD" id="cd06558">
    <property type="entry name" value="crotonase-like"/>
    <property type="match status" value="1"/>
</dbReference>
<dbReference type="InterPro" id="IPR014748">
    <property type="entry name" value="Enoyl-CoA_hydra_C"/>
</dbReference>
<comment type="caution">
    <text evidence="4">The sequence shown here is derived from an EMBL/GenBank/DDBJ whole genome shotgun (WGS) entry which is preliminary data.</text>
</comment>
<evidence type="ECO:0000313" key="4">
    <source>
        <dbReference type="EMBL" id="TCT08982.1"/>
    </source>
</evidence>
<dbReference type="RefSeq" id="WP_132581445.1">
    <property type="nucleotide sequence ID" value="NZ_SMAJ01000004.1"/>
</dbReference>
<dbReference type="PANTHER" id="PTHR11941:SF54">
    <property type="entry name" value="ENOYL-COA HYDRATASE, MITOCHONDRIAL"/>
    <property type="match status" value="1"/>
</dbReference>
<dbReference type="FunFam" id="1.10.12.10:FF:000001">
    <property type="entry name" value="Probable enoyl-CoA hydratase, mitochondrial"/>
    <property type="match status" value="1"/>
</dbReference>
<dbReference type="FunFam" id="3.90.226.10:FF:000009">
    <property type="entry name" value="Carnitinyl-CoA dehydratase"/>
    <property type="match status" value="1"/>
</dbReference>
<dbReference type="GO" id="GO:0006635">
    <property type="term" value="P:fatty acid beta-oxidation"/>
    <property type="evidence" value="ECO:0007669"/>
    <property type="project" value="TreeGrafter"/>
</dbReference>
<evidence type="ECO:0000256" key="3">
    <source>
        <dbReference type="RuleBase" id="RU003707"/>
    </source>
</evidence>
<comment type="similarity">
    <text evidence="1 3">Belongs to the enoyl-CoA hydratase/isomerase family.</text>
</comment>
<reference evidence="4 5" key="1">
    <citation type="submission" date="2019-03" db="EMBL/GenBank/DDBJ databases">
        <title>Genomic Encyclopedia of Type Strains, Phase IV (KMG-IV): sequencing the most valuable type-strain genomes for metagenomic binning, comparative biology and taxonomic classification.</title>
        <authorList>
            <person name="Goeker M."/>
        </authorList>
    </citation>
    <scope>NUCLEOTIDE SEQUENCE [LARGE SCALE GENOMIC DNA]</scope>
    <source>
        <strain evidence="4 5">DSM 24591</strain>
    </source>
</reference>
<dbReference type="Gene3D" id="3.90.226.10">
    <property type="entry name" value="2-enoyl-CoA Hydratase, Chain A, domain 1"/>
    <property type="match status" value="1"/>
</dbReference>
<dbReference type="InterPro" id="IPR001753">
    <property type="entry name" value="Enoyl-CoA_hydra/iso"/>
</dbReference>
<protein>
    <submittedName>
        <fullName evidence="4">Short chain enoyl-CoA hydratase</fullName>
    </submittedName>
</protein>
<evidence type="ECO:0000256" key="2">
    <source>
        <dbReference type="ARBA" id="ARBA00023239"/>
    </source>
</evidence>
<evidence type="ECO:0000313" key="5">
    <source>
        <dbReference type="Proteomes" id="UP000295525"/>
    </source>
</evidence>
<sequence>MQTVLLERPLEHIALLRLNRPEAKNALNTGLRSRLAEHFQQLGDDPTVRCIVLTGNSSVFAAGADLKEIADADPINMMQRRILYFWKVIAGCPKPVIAAVNGPALGGGCELALHADIIIAGENARFGQPEVCVGVMAGGGGTQRLVRAIGKYRAMKMLLTGELVSAKEALEMGFISMVVADDEVLDTALKMAARIATMPPLAIMQTKEVVLAGADVSLDTGLMLERKAFELLFASRDQKEGMAAFIEKRKPVFEGR</sequence>
<dbReference type="PROSITE" id="PS00166">
    <property type="entry name" value="ENOYL_COA_HYDRATASE"/>
    <property type="match status" value="1"/>
</dbReference>
<dbReference type="OrthoDB" id="9774843at2"/>
<proteinExistence type="inferred from homology"/>
<dbReference type="EMBL" id="SMAJ01000004">
    <property type="protein sequence ID" value="TCT08982.1"/>
    <property type="molecule type" value="Genomic_DNA"/>
</dbReference>
<accession>A0A4R3M7C3</accession>
<keyword evidence="2" id="KW-0456">Lyase</keyword>
<dbReference type="Pfam" id="PF00378">
    <property type="entry name" value="ECH_1"/>
    <property type="match status" value="1"/>
</dbReference>
<organism evidence="4 5">
    <name type="scientific">Paralcaligenes ureilyticus</name>
    <dbReference type="NCBI Taxonomy" id="627131"/>
    <lineage>
        <taxon>Bacteria</taxon>
        <taxon>Pseudomonadati</taxon>
        <taxon>Pseudomonadota</taxon>
        <taxon>Betaproteobacteria</taxon>
        <taxon>Burkholderiales</taxon>
        <taxon>Alcaligenaceae</taxon>
        <taxon>Paralcaligenes</taxon>
    </lineage>
</organism>
<dbReference type="PANTHER" id="PTHR11941">
    <property type="entry name" value="ENOYL-COA HYDRATASE-RELATED"/>
    <property type="match status" value="1"/>
</dbReference>
<dbReference type="NCBIfam" id="NF006007">
    <property type="entry name" value="PRK08138.1"/>
    <property type="match status" value="1"/>
</dbReference>
<keyword evidence="5" id="KW-1185">Reference proteome</keyword>
<dbReference type="Gene3D" id="1.10.12.10">
    <property type="entry name" value="Lyase 2-enoyl-coa Hydratase, Chain A, domain 2"/>
    <property type="match status" value="1"/>
</dbReference>